<protein>
    <submittedName>
        <fullName evidence="1">Uncharacterized protein</fullName>
    </submittedName>
</protein>
<dbReference type="EMBL" id="SRLO01000035">
    <property type="protein sequence ID" value="TNN83036.1"/>
    <property type="molecule type" value="Genomic_DNA"/>
</dbReference>
<keyword evidence="2" id="KW-1185">Reference proteome</keyword>
<gene>
    <name evidence="1" type="ORF">EYF80_006643</name>
</gene>
<organism evidence="1 2">
    <name type="scientific">Liparis tanakae</name>
    <name type="common">Tanaka's snailfish</name>
    <dbReference type="NCBI Taxonomy" id="230148"/>
    <lineage>
        <taxon>Eukaryota</taxon>
        <taxon>Metazoa</taxon>
        <taxon>Chordata</taxon>
        <taxon>Craniata</taxon>
        <taxon>Vertebrata</taxon>
        <taxon>Euteleostomi</taxon>
        <taxon>Actinopterygii</taxon>
        <taxon>Neopterygii</taxon>
        <taxon>Teleostei</taxon>
        <taxon>Neoteleostei</taxon>
        <taxon>Acanthomorphata</taxon>
        <taxon>Eupercaria</taxon>
        <taxon>Perciformes</taxon>
        <taxon>Cottioidei</taxon>
        <taxon>Cottales</taxon>
        <taxon>Liparidae</taxon>
        <taxon>Liparis</taxon>
    </lineage>
</organism>
<reference evidence="1 2" key="1">
    <citation type="submission" date="2019-03" db="EMBL/GenBank/DDBJ databases">
        <title>First draft genome of Liparis tanakae, snailfish: a comprehensive survey of snailfish specific genes.</title>
        <authorList>
            <person name="Kim W."/>
            <person name="Song I."/>
            <person name="Jeong J.-H."/>
            <person name="Kim D."/>
            <person name="Kim S."/>
            <person name="Ryu S."/>
            <person name="Song J.Y."/>
            <person name="Lee S.K."/>
        </authorList>
    </citation>
    <scope>NUCLEOTIDE SEQUENCE [LARGE SCALE GENOMIC DNA]</scope>
    <source>
        <tissue evidence="1">Muscle</tissue>
    </source>
</reference>
<proteinExistence type="predicted"/>
<dbReference type="Proteomes" id="UP000314294">
    <property type="component" value="Unassembled WGS sequence"/>
</dbReference>
<comment type="caution">
    <text evidence="1">The sequence shown here is derived from an EMBL/GenBank/DDBJ whole genome shotgun (WGS) entry which is preliminary data.</text>
</comment>
<dbReference type="AlphaFoldDB" id="A0A4Z2IYS4"/>
<accession>A0A4Z2IYS4</accession>
<evidence type="ECO:0000313" key="2">
    <source>
        <dbReference type="Proteomes" id="UP000314294"/>
    </source>
</evidence>
<sequence>MYHALKGLYGVTHGIAVFSSITAWSLGTRAALEKRGATSTLLKEPDSMDTPFMPANVRSVMLKASSILKPGRECCSFSALFLTSSWERPSVTTTSTFGTFLRMPLSEVNTFS</sequence>
<name>A0A4Z2IYS4_9TELE</name>
<evidence type="ECO:0000313" key="1">
    <source>
        <dbReference type="EMBL" id="TNN83036.1"/>
    </source>
</evidence>